<dbReference type="GO" id="GO:0030430">
    <property type="term" value="C:host cell cytoplasm"/>
    <property type="evidence" value="ECO:0007669"/>
    <property type="project" value="UniProtKB-SubCell"/>
</dbReference>
<evidence type="ECO:0000256" key="9">
    <source>
        <dbReference type="ARBA" id="ARBA00022632"/>
    </source>
</evidence>
<evidence type="ECO:0000313" key="18">
    <source>
        <dbReference type="EMBL" id="AMY63154.1"/>
    </source>
</evidence>
<keyword evidence="15" id="KW-1035">Host cytoplasm</keyword>
<evidence type="ECO:0000256" key="17">
    <source>
        <dbReference type="SAM" id="MobiDB-lite"/>
    </source>
</evidence>
<evidence type="ECO:0000256" key="2">
    <source>
        <dbReference type="ARBA" id="ARBA00004192"/>
    </source>
</evidence>
<dbReference type="Pfam" id="PF01440">
    <property type="entry name" value="Gemini_AL2"/>
    <property type="match status" value="1"/>
</dbReference>
<keyword evidence="10" id="KW-0479">Metal-binding</keyword>
<dbReference type="GO" id="GO:0003677">
    <property type="term" value="F:DNA binding"/>
    <property type="evidence" value="ECO:0007669"/>
    <property type="project" value="UniProtKB-KW"/>
</dbReference>
<evidence type="ECO:0000256" key="10">
    <source>
        <dbReference type="ARBA" id="ARBA00022723"/>
    </source>
</evidence>
<keyword evidence="14" id="KW-0010">Activator</keyword>
<dbReference type="GO" id="GO:0052170">
    <property type="term" value="P:symbiont-mediated suppression of host innate immune response"/>
    <property type="evidence" value="ECO:0007669"/>
    <property type="project" value="UniProtKB-KW"/>
</dbReference>
<keyword evidence="6" id="KW-0597">Phosphoprotein</keyword>
<keyword evidence="11" id="KW-0863">Zinc-finger</keyword>
<evidence type="ECO:0000256" key="14">
    <source>
        <dbReference type="ARBA" id="ARBA00023159"/>
    </source>
</evidence>
<dbReference type="RefSeq" id="YP_009666110.1">
    <property type="nucleotide sequence ID" value="NC_043433.1"/>
</dbReference>
<evidence type="ECO:0000313" key="19">
    <source>
        <dbReference type="Proteomes" id="UP000240655"/>
    </source>
</evidence>
<keyword evidence="16" id="KW-0899">Viral immunoevasion</keyword>
<sequence>MSTTPSGFKRKCPEQEPAHAAAKKKRKAPEPRTRLVWKGCGCSAFITNECKYQNGFTHRGVTKSCTDYESYRVQQFFREQDKPPVSPQIFIRPPERIEENNPEVPTSGELQGKEAAGLSQDIPAVSDNFNPSDWCYSQLDWYFNSP</sequence>
<evidence type="ECO:0000256" key="15">
    <source>
        <dbReference type="ARBA" id="ARBA00023200"/>
    </source>
</evidence>
<dbReference type="GO" id="GO:0042025">
    <property type="term" value="C:host cell nucleus"/>
    <property type="evidence" value="ECO:0007669"/>
    <property type="project" value="UniProtKB-SubCell"/>
</dbReference>
<evidence type="ECO:0000256" key="5">
    <source>
        <dbReference type="ARBA" id="ARBA00022463"/>
    </source>
</evidence>
<dbReference type="GO" id="GO:0019028">
    <property type="term" value="C:viral capsid"/>
    <property type="evidence" value="ECO:0007669"/>
    <property type="project" value="InterPro"/>
</dbReference>
<evidence type="ECO:0000256" key="7">
    <source>
        <dbReference type="ARBA" id="ARBA00022562"/>
    </source>
</evidence>
<dbReference type="InterPro" id="IPR000942">
    <property type="entry name" value="Gemini_AL2"/>
</dbReference>
<proteinExistence type="inferred from homology"/>
<keyword evidence="7" id="KW-1048">Host nucleus</keyword>
<evidence type="ECO:0000256" key="4">
    <source>
        <dbReference type="ARBA" id="ARBA00014388"/>
    </source>
</evidence>
<feature type="region of interest" description="Disordered" evidence="17">
    <location>
        <begin position="95"/>
        <end position="123"/>
    </location>
</feature>
<keyword evidence="9" id="KW-1090">Inhibition of host innate immune response by virus</keyword>
<dbReference type="GO" id="GO:0008270">
    <property type="term" value="F:zinc ion binding"/>
    <property type="evidence" value="ECO:0007669"/>
    <property type="project" value="UniProtKB-KW"/>
</dbReference>
<evidence type="ECO:0000256" key="13">
    <source>
        <dbReference type="ARBA" id="ARBA00023125"/>
    </source>
</evidence>
<keyword evidence="8" id="KW-0945">Host-virus interaction</keyword>
<evidence type="ECO:0000256" key="6">
    <source>
        <dbReference type="ARBA" id="ARBA00022553"/>
    </source>
</evidence>
<keyword evidence="5" id="KW-0941">Suppressor of RNA silencing</keyword>
<keyword evidence="12" id="KW-0862">Zinc</keyword>
<comment type="subcellular location">
    <subcellularLocation>
        <location evidence="2">Host cytoplasm</location>
    </subcellularLocation>
    <subcellularLocation>
        <location evidence="1">Host nucleus</location>
    </subcellularLocation>
</comment>
<name>A0A159YQV9_9GEMI</name>
<evidence type="ECO:0000256" key="12">
    <source>
        <dbReference type="ARBA" id="ARBA00022833"/>
    </source>
</evidence>
<organism evidence="18 19">
    <name type="scientific">Sweet potato golden vein Korea virus</name>
    <dbReference type="NCBI Taxonomy" id="2169736"/>
    <lineage>
        <taxon>Viruses</taxon>
        <taxon>Monodnaviria</taxon>
        <taxon>Shotokuvirae</taxon>
        <taxon>Cressdnaviricota</taxon>
        <taxon>Repensiviricetes</taxon>
        <taxon>Geplafuvirales</taxon>
        <taxon>Geminiviridae</taxon>
        <taxon>Begomovirus</taxon>
        <taxon>Begomovirus ipomoeakoreaense</taxon>
    </lineage>
</organism>
<evidence type="ECO:0000256" key="8">
    <source>
        <dbReference type="ARBA" id="ARBA00022581"/>
    </source>
</evidence>
<comment type="similarity">
    <text evidence="3">Belongs to the geminiviridae transcriptional activator protein family.</text>
</comment>
<dbReference type="KEGG" id="vg:40526306"/>
<dbReference type="EMBL" id="KT992056">
    <property type="protein sequence ID" value="AMY63154.1"/>
    <property type="molecule type" value="Genomic_DNA"/>
</dbReference>
<evidence type="ECO:0000256" key="16">
    <source>
        <dbReference type="ARBA" id="ARBA00023280"/>
    </source>
</evidence>
<protein>
    <recommendedName>
        <fullName evidence="4">Transcriptional activator protein</fullName>
    </recommendedName>
</protein>
<evidence type="ECO:0000256" key="1">
    <source>
        <dbReference type="ARBA" id="ARBA00004147"/>
    </source>
</evidence>
<accession>A0A159YQV9</accession>
<keyword evidence="13" id="KW-0238">DNA-binding</keyword>
<evidence type="ECO:0000256" key="11">
    <source>
        <dbReference type="ARBA" id="ARBA00022771"/>
    </source>
</evidence>
<reference evidence="19" key="1">
    <citation type="submission" date="2015-11" db="EMBL/GenBank/DDBJ databases">
        <authorList>
            <person name="Kim J."/>
            <person name="Kwak H.-R."/>
            <person name="Kim M.-K."/>
            <person name="Seo J.-K."/>
            <person name="Kim C.-S."/>
            <person name="Lee G.-S."/>
            <person name="Choi H.-S."/>
        </authorList>
    </citation>
    <scope>NUCLEOTIDE SEQUENCE [LARGE SCALE GENOMIC DNA]</scope>
</reference>
<feature type="region of interest" description="Disordered" evidence="17">
    <location>
        <begin position="1"/>
        <end position="32"/>
    </location>
</feature>
<keyword evidence="19" id="KW-1185">Reference proteome</keyword>
<dbReference type="Proteomes" id="UP000240655">
    <property type="component" value="Segment DNA A"/>
</dbReference>
<dbReference type="GeneID" id="40526306"/>
<evidence type="ECO:0000256" key="3">
    <source>
        <dbReference type="ARBA" id="ARBA00007672"/>
    </source>
</evidence>
<dbReference type="GO" id="GO:0005198">
    <property type="term" value="F:structural molecule activity"/>
    <property type="evidence" value="ECO:0007669"/>
    <property type="project" value="InterPro"/>
</dbReference>